<feature type="region of interest" description="Disordered" evidence="1">
    <location>
        <begin position="1"/>
        <end position="90"/>
    </location>
</feature>
<protein>
    <recommendedName>
        <fullName evidence="4">Mu-like prophage FluMu N-terminal domain-containing protein</fullName>
    </recommendedName>
</protein>
<feature type="compositionally biased region" description="Low complexity" evidence="1">
    <location>
        <begin position="25"/>
        <end position="47"/>
    </location>
</feature>
<feature type="compositionally biased region" description="Low complexity" evidence="1">
    <location>
        <begin position="81"/>
        <end position="90"/>
    </location>
</feature>
<reference evidence="2" key="1">
    <citation type="submission" date="2024-02" db="EMBL/GenBank/DDBJ databases">
        <title>Genome sequences of strain Gemmobacter sp. JM10B15.</title>
        <authorList>
            <person name="Zhang M."/>
        </authorList>
    </citation>
    <scope>NUCLEOTIDE SEQUENCE</scope>
    <source>
        <strain evidence="2">JM10B15</strain>
    </source>
</reference>
<accession>A0ABU8C0T5</accession>
<gene>
    <name evidence="2" type="ORF">V6590_20695</name>
</gene>
<evidence type="ECO:0000313" key="2">
    <source>
        <dbReference type="EMBL" id="MEH7830566.1"/>
    </source>
</evidence>
<proteinExistence type="predicted"/>
<name>A0ABU8C0T5_9RHOB</name>
<dbReference type="SUPFAM" id="SSF160059">
    <property type="entry name" value="PriA/YqbF domain"/>
    <property type="match status" value="1"/>
</dbReference>
<evidence type="ECO:0000256" key="1">
    <source>
        <dbReference type="SAM" id="MobiDB-lite"/>
    </source>
</evidence>
<keyword evidence="3" id="KW-1185">Reference proteome</keyword>
<comment type="caution">
    <text evidence="2">The sequence shown here is derived from an EMBL/GenBank/DDBJ whole genome shotgun (WGS) entry which is preliminary data.</text>
</comment>
<organism evidence="2 3">
    <name type="scientific">Gemmobacter denitrificans</name>
    <dbReference type="NCBI Taxonomy" id="3123040"/>
    <lineage>
        <taxon>Bacteria</taxon>
        <taxon>Pseudomonadati</taxon>
        <taxon>Pseudomonadota</taxon>
        <taxon>Alphaproteobacteria</taxon>
        <taxon>Rhodobacterales</taxon>
        <taxon>Paracoccaceae</taxon>
        <taxon>Gemmobacter</taxon>
    </lineage>
</organism>
<dbReference type="EMBL" id="JBALHR010000041">
    <property type="protein sequence ID" value="MEH7830566.1"/>
    <property type="molecule type" value="Genomic_DNA"/>
</dbReference>
<sequence length="142" mass="14204">MSRKTPALNTRSPQDSQDAADARMAEGMGAAEATEGAAGPEAAAGAAPLPSPDVAPDAPATEAMPSGDMTPAPLADPAPSATDAGGPVGADDAGLMVLCLAAGGKRRAGRRWPQGLTGPVTDLDEVRIAQLQADPHFQIARR</sequence>
<evidence type="ECO:0008006" key="4">
    <source>
        <dbReference type="Google" id="ProtNLM"/>
    </source>
</evidence>
<dbReference type="RefSeq" id="WP_335425606.1">
    <property type="nucleotide sequence ID" value="NZ_JBALHR010000041.1"/>
</dbReference>
<feature type="compositionally biased region" description="Polar residues" evidence="1">
    <location>
        <begin position="7"/>
        <end position="17"/>
    </location>
</feature>
<evidence type="ECO:0000313" key="3">
    <source>
        <dbReference type="Proteomes" id="UP001431963"/>
    </source>
</evidence>
<dbReference type="Proteomes" id="UP001431963">
    <property type="component" value="Unassembled WGS sequence"/>
</dbReference>